<dbReference type="VEuPathDB" id="VectorBase:ASIC010162"/>
<evidence type="ECO:0000313" key="4">
    <source>
        <dbReference type="Proteomes" id="UP000030765"/>
    </source>
</evidence>
<protein>
    <submittedName>
        <fullName evidence="2 3">Uncharacterized protein</fullName>
    </submittedName>
</protein>
<keyword evidence="4" id="KW-1185">Reference proteome</keyword>
<dbReference type="Proteomes" id="UP000030765">
    <property type="component" value="Unassembled WGS sequence"/>
</dbReference>
<dbReference type="EnsemblMetazoa" id="ASIC010162-RA">
    <property type="protein sequence ID" value="ASIC010162-PA"/>
    <property type="gene ID" value="ASIC010162"/>
</dbReference>
<sequence>MVPGSGAGGSSSSSNGNDELHKQGQALPALQRCVSAFYETSLAGIYVARRIH</sequence>
<name>A0A084VWS2_ANOSI</name>
<feature type="region of interest" description="Disordered" evidence="1">
    <location>
        <begin position="1"/>
        <end position="23"/>
    </location>
</feature>
<accession>A0A084VWS2</accession>
<reference evidence="2 4" key="1">
    <citation type="journal article" date="2014" name="BMC Genomics">
        <title>Genome sequence of Anopheles sinensis provides insight into genetics basis of mosquito competence for malaria parasites.</title>
        <authorList>
            <person name="Zhou D."/>
            <person name="Zhang D."/>
            <person name="Ding G."/>
            <person name="Shi L."/>
            <person name="Hou Q."/>
            <person name="Ye Y."/>
            <person name="Xu Y."/>
            <person name="Zhou H."/>
            <person name="Xiong C."/>
            <person name="Li S."/>
            <person name="Yu J."/>
            <person name="Hong S."/>
            <person name="Yu X."/>
            <person name="Zou P."/>
            <person name="Chen C."/>
            <person name="Chang X."/>
            <person name="Wang W."/>
            <person name="Lv Y."/>
            <person name="Sun Y."/>
            <person name="Ma L."/>
            <person name="Shen B."/>
            <person name="Zhu C."/>
        </authorList>
    </citation>
    <scope>NUCLEOTIDE SEQUENCE [LARGE SCALE GENOMIC DNA]</scope>
</reference>
<dbReference type="EMBL" id="KE525185">
    <property type="protein sequence ID" value="KFB42416.1"/>
    <property type="molecule type" value="Genomic_DNA"/>
</dbReference>
<reference evidence="3" key="2">
    <citation type="submission" date="2020-05" db="UniProtKB">
        <authorList>
            <consortium name="EnsemblMetazoa"/>
        </authorList>
    </citation>
    <scope>IDENTIFICATION</scope>
</reference>
<evidence type="ECO:0000313" key="2">
    <source>
        <dbReference type="EMBL" id="KFB42416.1"/>
    </source>
</evidence>
<evidence type="ECO:0000256" key="1">
    <source>
        <dbReference type="SAM" id="MobiDB-lite"/>
    </source>
</evidence>
<evidence type="ECO:0000313" key="3">
    <source>
        <dbReference type="EnsemblMetazoa" id="ASIC010162-PA"/>
    </source>
</evidence>
<dbReference type="EMBL" id="ATLV01017747">
    <property type="status" value="NOT_ANNOTATED_CDS"/>
    <property type="molecule type" value="Genomic_DNA"/>
</dbReference>
<organism evidence="2">
    <name type="scientific">Anopheles sinensis</name>
    <name type="common">Mosquito</name>
    <dbReference type="NCBI Taxonomy" id="74873"/>
    <lineage>
        <taxon>Eukaryota</taxon>
        <taxon>Metazoa</taxon>
        <taxon>Ecdysozoa</taxon>
        <taxon>Arthropoda</taxon>
        <taxon>Hexapoda</taxon>
        <taxon>Insecta</taxon>
        <taxon>Pterygota</taxon>
        <taxon>Neoptera</taxon>
        <taxon>Endopterygota</taxon>
        <taxon>Diptera</taxon>
        <taxon>Nematocera</taxon>
        <taxon>Culicoidea</taxon>
        <taxon>Culicidae</taxon>
        <taxon>Anophelinae</taxon>
        <taxon>Anopheles</taxon>
    </lineage>
</organism>
<proteinExistence type="predicted"/>
<dbReference type="AlphaFoldDB" id="A0A084VWS2"/>
<gene>
    <name evidence="2" type="ORF">ZHAS_00010162</name>
</gene>